<dbReference type="STRING" id="8469.M7BFJ4"/>
<dbReference type="GO" id="GO:0016887">
    <property type="term" value="F:ATP hydrolysis activity"/>
    <property type="evidence" value="ECO:0007669"/>
    <property type="project" value="InterPro"/>
</dbReference>
<dbReference type="EMBL" id="KB532578">
    <property type="protein sequence ID" value="EMP34365.1"/>
    <property type="molecule type" value="Genomic_DNA"/>
</dbReference>
<keyword evidence="4" id="KW-1185">Reference proteome</keyword>
<feature type="compositionally biased region" description="Polar residues" evidence="1">
    <location>
        <begin position="952"/>
        <end position="967"/>
    </location>
</feature>
<dbReference type="SUPFAM" id="SSF52540">
    <property type="entry name" value="P-loop containing nucleoside triphosphate hydrolases"/>
    <property type="match status" value="2"/>
</dbReference>
<protein>
    <recommendedName>
        <fullName evidence="2">ATPase dynein-related AAA domain-containing protein</fullName>
    </recommendedName>
</protein>
<evidence type="ECO:0000313" key="4">
    <source>
        <dbReference type="Proteomes" id="UP000031443"/>
    </source>
</evidence>
<reference evidence="4" key="1">
    <citation type="journal article" date="2013" name="Nat. Genet.">
        <title>The draft genomes of soft-shell turtle and green sea turtle yield insights into the development and evolution of the turtle-specific body plan.</title>
        <authorList>
            <person name="Wang Z."/>
            <person name="Pascual-Anaya J."/>
            <person name="Zadissa A."/>
            <person name="Li W."/>
            <person name="Niimura Y."/>
            <person name="Huang Z."/>
            <person name="Li C."/>
            <person name="White S."/>
            <person name="Xiong Z."/>
            <person name="Fang D."/>
            <person name="Wang B."/>
            <person name="Ming Y."/>
            <person name="Chen Y."/>
            <person name="Zheng Y."/>
            <person name="Kuraku S."/>
            <person name="Pignatelli M."/>
            <person name="Herrero J."/>
            <person name="Beal K."/>
            <person name="Nozawa M."/>
            <person name="Li Q."/>
            <person name="Wang J."/>
            <person name="Zhang H."/>
            <person name="Yu L."/>
            <person name="Shigenobu S."/>
            <person name="Wang J."/>
            <person name="Liu J."/>
            <person name="Flicek P."/>
            <person name="Searle S."/>
            <person name="Wang J."/>
            <person name="Kuratani S."/>
            <person name="Yin Y."/>
            <person name="Aken B."/>
            <person name="Zhang G."/>
            <person name="Irie N."/>
        </authorList>
    </citation>
    <scope>NUCLEOTIDE SEQUENCE [LARGE SCALE GENOMIC DNA]</scope>
</reference>
<dbReference type="InterPro" id="IPR039891">
    <property type="entry name" value="VWA8"/>
</dbReference>
<dbReference type="FunFam" id="3.40.50.300:FF:000587">
    <property type="entry name" value="von Willebrand factor A domain containing 8"/>
    <property type="match status" value="1"/>
</dbReference>
<dbReference type="Gene3D" id="1.10.287.3160">
    <property type="match status" value="1"/>
</dbReference>
<feature type="domain" description="ATPase dynein-related AAA" evidence="2">
    <location>
        <begin position="27"/>
        <end position="128"/>
    </location>
</feature>
<accession>M7BFJ4</accession>
<dbReference type="AlphaFoldDB" id="M7BFJ4"/>
<dbReference type="InterPro" id="IPR011704">
    <property type="entry name" value="ATPase_dyneun-rel_AAA"/>
</dbReference>
<feature type="region of interest" description="Disordered" evidence="1">
    <location>
        <begin position="952"/>
        <end position="982"/>
    </location>
</feature>
<dbReference type="Pfam" id="PF07728">
    <property type="entry name" value="AAA_5"/>
    <property type="match status" value="2"/>
</dbReference>
<evidence type="ECO:0000256" key="1">
    <source>
        <dbReference type="SAM" id="MobiDB-lite"/>
    </source>
</evidence>
<name>M7BFJ4_CHEMY</name>
<feature type="domain" description="ATPase dynein-related AAA" evidence="2">
    <location>
        <begin position="349"/>
        <end position="489"/>
    </location>
</feature>
<dbReference type="PANTHER" id="PTHR21610">
    <property type="entry name" value="VON WILLEBRAND FACTOR A DOMAIN-CONTAINING PROTEIN 8"/>
    <property type="match status" value="1"/>
</dbReference>
<dbReference type="PANTHER" id="PTHR21610:SF9">
    <property type="entry name" value="VON WILLEBRAND FACTOR A DOMAIN-CONTAINING PROTEIN 8"/>
    <property type="match status" value="1"/>
</dbReference>
<sequence>MQKDLLGQDVFLIGPPGPLRRSIAMQYLCAVRAATEGRILVLEGLEKAERNVLPVLNNLLENREMQLEDGRFLMSAERYDKLLQEHTKTELDAWKIVRVSEDFRVIALGLPVPRYSGNPLDPPLRSRFQARDVYHLPFKDHLKLLYSVGSNVSAQRISQLLSFATTLCSQESSTLGLPDFPLDSLSAAVQILDSFPMMSVRHIIKWLYPYNVLLGKEGRTAVEDALKRFELQDSESPLLPNRIKKVERIHGSKTLQADVILQIAEKEVKFQVPAGTQPLKLCSGSDTFMKTSSHKQLLAEMMQSHMVKDMCLIGGKGCGKTVIAKEFANMLGYNIEPVMLYQYRVSEPLAEELLQLDSRCYFFVHNSTFDMTARDLVQQRYTLPNGDTAWRPSPLVTAALDGKLVILDGIHRVNSGTLAVLQRLIHDRELTLYDGTRLLREDRYQSLKDELQLSDKELQERSIFPIHSSFRIVALAEPPVIGSSTKQWLGPEFLTLFLFHNVKSFTRNEEIQVIKEMIPNVTMVAVEQLLSLTHKLRETNDPTAQSLASSLSTRQLLRICRRLSQYPDESLYHAVNKACLSRFLPNLARSALHKNLLDSGIEINPDDIRKQEEKDYSCEIHNGFLRIGSATMPVYNPNEKMKVPDVLFYENTQHMMVMEDMLKDFLLGEHLLLVGNQDLFKGVVNELKITLDEVLETQHELTDILQPSTSSKMALPINGAIMDPAKNMWQTPATIPSICKRADRKYYVPSMGSEFLFTCPAPNSLVVEAANQKNKKQHLQSTPSGKDSKRMDLLGRKVYVSSMLQFRVANYAALLAEYDHRNYRKLMDFINDVPEDKRQQFKAVVSEGQIISHTALQPALYAADTAARSTVAAVVMRQASWFTSSSFPCKVQNTVEDLPFDGEKLFAAKTNEVLHTMKDSRATLRSLGIHTAATRRRQYRCQPYQCHDTWPTHNNNRGHTTTSSNTARDPGINDDSPQHRHHPNPLYLISRFEALVEGIEDLLPPSNAYASHPTFWSPFTPILPQLASHNYGQMGPRGHPIGLFHPLPIHASPTPHSVPLQGPVSRPLAPPRSATSSANRSCRDGSRSAHGKGSLFPLLFDRKEKWG</sequence>
<dbReference type="Proteomes" id="UP000031443">
    <property type="component" value="Unassembled WGS sequence"/>
</dbReference>
<dbReference type="Gene3D" id="3.40.50.300">
    <property type="entry name" value="P-loop containing nucleotide triphosphate hydrolases"/>
    <property type="match status" value="2"/>
</dbReference>
<proteinExistence type="predicted"/>
<feature type="region of interest" description="Disordered" evidence="1">
    <location>
        <begin position="1053"/>
        <end position="1094"/>
    </location>
</feature>
<dbReference type="InterPro" id="IPR027417">
    <property type="entry name" value="P-loop_NTPase"/>
</dbReference>
<dbReference type="GO" id="GO:0005737">
    <property type="term" value="C:cytoplasm"/>
    <property type="evidence" value="ECO:0007669"/>
    <property type="project" value="TreeGrafter"/>
</dbReference>
<organism evidence="3 4">
    <name type="scientific">Chelonia mydas</name>
    <name type="common">Green sea-turtle</name>
    <name type="synonym">Chelonia agassizi</name>
    <dbReference type="NCBI Taxonomy" id="8469"/>
    <lineage>
        <taxon>Eukaryota</taxon>
        <taxon>Metazoa</taxon>
        <taxon>Chordata</taxon>
        <taxon>Craniata</taxon>
        <taxon>Vertebrata</taxon>
        <taxon>Euteleostomi</taxon>
        <taxon>Archelosauria</taxon>
        <taxon>Testudinata</taxon>
        <taxon>Testudines</taxon>
        <taxon>Cryptodira</taxon>
        <taxon>Durocryptodira</taxon>
        <taxon>Americhelydia</taxon>
        <taxon>Chelonioidea</taxon>
        <taxon>Cheloniidae</taxon>
        <taxon>Chelonia</taxon>
    </lineage>
</organism>
<evidence type="ECO:0000259" key="2">
    <source>
        <dbReference type="Pfam" id="PF07728"/>
    </source>
</evidence>
<dbReference type="GO" id="GO:0005524">
    <property type="term" value="F:ATP binding"/>
    <property type="evidence" value="ECO:0007669"/>
    <property type="project" value="InterPro"/>
</dbReference>
<evidence type="ECO:0000313" key="3">
    <source>
        <dbReference type="EMBL" id="EMP34365.1"/>
    </source>
</evidence>
<gene>
    <name evidence="3" type="ORF">UY3_08478</name>
</gene>